<evidence type="ECO:0000313" key="2">
    <source>
        <dbReference type="Proteomes" id="UP001162992"/>
    </source>
</evidence>
<evidence type="ECO:0000313" key="1">
    <source>
        <dbReference type="EMBL" id="KAJ7544769.1"/>
    </source>
</evidence>
<protein>
    <submittedName>
        <fullName evidence="1">Uncharacterized protein</fullName>
    </submittedName>
</protein>
<dbReference type="EMBL" id="CM055100">
    <property type="protein sequence ID" value="KAJ7544769.1"/>
    <property type="molecule type" value="Genomic_DNA"/>
</dbReference>
<reference evidence="2" key="1">
    <citation type="journal article" date="2024" name="Proc. Natl. Acad. Sci. U.S.A.">
        <title>Extraordinary preservation of gene collinearity over three hundred million years revealed in homosporous lycophytes.</title>
        <authorList>
            <person name="Li C."/>
            <person name="Wickell D."/>
            <person name="Kuo L.Y."/>
            <person name="Chen X."/>
            <person name="Nie B."/>
            <person name="Liao X."/>
            <person name="Peng D."/>
            <person name="Ji J."/>
            <person name="Jenkins J."/>
            <person name="Williams M."/>
            <person name="Shu S."/>
            <person name="Plott C."/>
            <person name="Barry K."/>
            <person name="Rajasekar S."/>
            <person name="Grimwood J."/>
            <person name="Han X."/>
            <person name="Sun S."/>
            <person name="Hou Z."/>
            <person name="He W."/>
            <person name="Dai G."/>
            <person name="Sun C."/>
            <person name="Schmutz J."/>
            <person name="Leebens-Mack J.H."/>
            <person name="Li F.W."/>
            <person name="Wang L."/>
        </authorList>
    </citation>
    <scope>NUCLEOTIDE SEQUENCE [LARGE SCALE GENOMIC DNA]</scope>
    <source>
        <strain evidence="2">cv. PW_Plant_1</strain>
    </source>
</reference>
<proteinExistence type="predicted"/>
<name>A0ACC2CRR2_DIPCM</name>
<comment type="caution">
    <text evidence="1">The sequence shown here is derived from an EMBL/GenBank/DDBJ whole genome shotgun (WGS) entry which is preliminary data.</text>
</comment>
<dbReference type="Proteomes" id="UP001162992">
    <property type="component" value="Chromosome 9"/>
</dbReference>
<sequence>MALTVQSSLGHVSSTVLDPSNRWYACSSGRIPPKKSCMVYASTQIGGNHGWNSWNSSHRGPSELSWRLSFESDEWDSVLSKKRHKWAVHNMTPGRAKAKHEAEPLKVMIAGAPASGKGTQCELISKKYGLTHIATGDLLRAEVAAGTEYGKKAKEYMDQGKLVPDEVVVTMVTQKLAQSHAKKKGWLLDGYPRSLSQAEALQALGIKPSIFILLEVPEDILIDRVVGRRIDPITGKIYHLTYSPPKTPEIASRLIQRSDDTVDRAKLRLQMHAKNMEPVLSVYKDFIKKVDGDADKDAVFAEIIKILEDPEIFLPGVNAVVASSGN</sequence>
<accession>A0ACC2CRR2</accession>
<organism evidence="1 2">
    <name type="scientific">Diphasiastrum complanatum</name>
    <name type="common">Issler's clubmoss</name>
    <name type="synonym">Lycopodium complanatum</name>
    <dbReference type="NCBI Taxonomy" id="34168"/>
    <lineage>
        <taxon>Eukaryota</taxon>
        <taxon>Viridiplantae</taxon>
        <taxon>Streptophyta</taxon>
        <taxon>Embryophyta</taxon>
        <taxon>Tracheophyta</taxon>
        <taxon>Lycopodiopsida</taxon>
        <taxon>Lycopodiales</taxon>
        <taxon>Lycopodiaceae</taxon>
        <taxon>Lycopodioideae</taxon>
        <taxon>Diphasiastrum</taxon>
    </lineage>
</organism>
<gene>
    <name evidence="1" type="ORF">O6H91_09G092600</name>
</gene>
<keyword evidence="2" id="KW-1185">Reference proteome</keyword>